<name>A0A6A4YCT3_9STRA</name>
<sequence>MMYRSGDFGRLLPSGDFEILGRQDNQVKLKGYRIELDEVAEAMMQHPNVVAAAAIVKDKSHLVGYFTPAHINNEALKDTVAARLPVYMVPAVWIGLDAMPLNEAEALESDMERQLATVWSHVLNVDVGEISRQTSFIALGGDSISAIRLVAKAKQAAMGLSTSSVLKNPTLAAMARAVQSLPAHSIPQEDAFVSGPVPLSPIQQASFEQPWHNVHYWNLSSSVRVRRPIDRMDLEAAVTQLVQQHDMMRTRFHLDETTNEWSQTVLDAALPTPPNVTFGTIYHIETLESAILEVERSLDITHGPIYAVTVFDLDDDGQRQQFLQFTVHHLVVDWVSWRILLDDLQTLVETDKKKLPSKTTSFKAWTEALTLQAPKWDGTAWSAFMGDDVPAPIKTATSMLKHCAYVAPAVTDRLDAANAVYGTTIQDLALAALTGAWGELFQPDDLGQDVGHHQQLHLMMEGHGRDTSWNPLLDVSSTVGWFTCEYPVVFDTHASLTGHADLVRHVKQTLRSVPDYGLSYSALKYLVPFDEASPSATSSLSAIKTHRRHNLYFSYAGRFQEMAGDASLFEPVTALDIPQLEEVDVVSGDLLLDHQDHALVLRMTVPSWLLNQDQVEAWGSLWSKWMGWLVEHCLDPATIGGRTLSDVPLLQSTSIVRDVEAEVLSTLHLRPVDIVDMYPVTPLQSGLLSALVRDPAEYILQYVFDIAGDFTFAQLEACGRKLVQATPVL</sequence>
<dbReference type="Pfam" id="PF00668">
    <property type="entry name" value="Condensation"/>
    <property type="match status" value="1"/>
</dbReference>
<dbReference type="GO" id="GO:0031177">
    <property type="term" value="F:phosphopantetheine binding"/>
    <property type="evidence" value="ECO:0007669"/>
    <property type="project" value="InterPro"/>
</dbReference>
<comment type="caution">
    <text evidence="4">The sequence shown here is derived from an EMBL/GenBank/DDBJ whole genome shotgun (WGS) entry which is preliminary data.</text>
</comment>
<dbReference type="PROSITE" id="PS50075">
    <property type="entry name" value="CARRIER"/>
    <property type="match status" value="1"/>
</dbReference>
<evidence type="ECO:0000313" key="4">
    <source>
        <dbReference type="EMBL" id="KAF0693668.1"/>
    </source>
</evidence>
<evidence type="ECO:0000256" key="2">
    <source>
        <dbReference type="ARBA" id="ARBA00022553"/>
    </source>
</evidence>
<dbReference type="Pfam" id="PF00550">
    <property type="entry name" value="PP-binding"/>
    <property type="match status" value="1"/>
</dbReference>
<reference evidence="4" key="1">
    <citation type="submission" date="2019-06" db="EMBL/GenBank/DDBJ databases">
        <title>Genomics analysis of Aphanomyces spp. identifies a new class of oomycete effector associated with host adaptation.</title>
        <authorList>
            <person name="Gaulin E."/>
        </authorList>
    </citation>
    <scope>NUCLEOTIDE SEQUENCE</scope>
    <source>
        <strain evidence="4">CBS 578.67</strain>
    </source>
</reference>
<keyword evidence="1" id="KW-0596">Phosphopantetheine</keyword>
<feature type="domain" description="Carrier" evidence="3">
    <location>
        <begin position="106"/>
        <end position="182"/>
    </location>
</feature>
<accession>A0A6A4YCT3</accession>
<evidence type="ECO:0000256" key="1">
    <source>
        <dbReference type="ARBA" id="ARBA00022450"/>
    </source>
</evidence>
<dbReference type="Gene3D" id="2.30.38.10">
    <property type="entry name" value="Luciferase, Domain 3"/>
    <property type="match status" value="1"/>
</dbReference>
<dbReference type="AlphaFoldDB" id="A0A6A4YCT3"/>
<dbReference type="SUPFAM" id="SSF52777">
    <property type="entry name" value="CoA-dependent acyltransferases"/>
    <property type="match status" value="2"/>
</dbReference>
<protein>
    <recommendedName>
        <fullName evidence="3">Carrier domain-containing protein</fullName>
    </recommendedName>
</protein>
<feature type="non-terminal residue" evidence="4">
    <location>
        <position position="729"/>
    </location>
</feature>
<organism evidence="4">
    <name type="scientific">Aphanomyces stellatus</name>
    <dbReference type="NCBI Taxonomy" id="120398"/>
    <lineage>
        <taxon>Eukaryota</taxon>
        <taxon>Sar</taxon>
        <taxon>Stramenopiles</taxon>
        <taxon>Oomycota</taxon>
        <taxon>Saprolegniomycetes</taxon>
        <taxon>Saprolegniales</taxon>
        <taxon>Verrucalvaceae</taxon>
        <taxon>Aphanomyces</taxon>
    </lineage>
</organism>
<dbReference type="PROSITE" id="PS00012">
    <property type="entry name" value="PHOSPHOPANTETHEINE"/>
    <property type="match status" value="1"/>
</dbReference>
<dbReference type="Gene3D" id="1.10.1200.10">
    <property type="entry name" value="ACP-like"/>
    <property type="match status" value="1"/>
</dbReference>
<dbReference type="InterPro" id="IPR020806">
    <property type="entry name" value="PKS_PP-bd"/>
</dbReference>
<dbReference type="Gene3D" id="3.30.559.30">
    <property type="entry name" value="Nonribosomal peptide synthetase, condensation domain"/>
    <property type="match status" value="1"/>
</dbReference>
<dbReference type="InterPro" id="IPR001242">
    <property type="entry name" value="Condensation_dom"/>
</dbReference>
<dbReference type="Gene3D" id="3.30.300.30">
    <property type="match status" value="1"/>
</dbReference>
<dbReference type="SMART" id="SM00823">
    <property type="entry name" value="PKS_PP"/>
    <property type="match status" value="1"/>
</dbReference>
<dbReference type="PANTHER" id="PTHR45398">
    <property type="match status" value="1"/>
</dbReference>
<dbReference type="InterPro" id="IPR045851">
    <property type="entry name" value="AMP-bd_C_sf"/>
</dbReference>
<dbReference type="InterPro" id="IPR036736">
    <property type="entry name" value="ACP-like_sf"/>
</dbReference>
<dbReference type="InterPro" id="IPR006162">
    <property type="entry name" value="Ppantetheine_attach_site"/>
</dbReference>
<dbReference type="SUPFAM" id="SSF56801">
    <property type="entry name" value="Acetyl-CoA synthetase-like"/>
    <property type="match status" value="1"/>
</dbReference>
<keyword evidence="2" id="KW-0597">Phosphoprotein</keyword>
<dbReference type="PANTHER" id="PTHR45398:SF1">
    <property type="entry name" value="ENZYME, PUTATIVE (JCVI)-RELATED"/>
    <property type="match status" value="1"/>
</dbReference>
<dbReference type="GO" id="GO:0003824">
    <property type="term" value="F:catalytic activity"/>
    <property type="evidence" value="ECO:0007669"/>
    <property type="project" value="InterPro"/>
</dbReference>
<dbReference type="Gene3D" id="3.30.559.10">
    <property type="entry name" value="Chloramphenicol acetyltransferase-like domain"/>
    <property type="match status" value="2"/>
</dbReference>
<dbReference type="EMBL" id="VJMH01005664">
    <property type="protein sequence ID" value="KAF0693668.1"/>
    <property type="molecule type" value="Genomic_DNA"/>
</dbReference>
<evidence type="ECO:0000259" key="3">
    <source>
        <dbReference type="PROSITE" id="PS50075"/>
    </source>
</evidence>
<dbReference type="OrthoDB" id="189763at2759"/>
<dbReference type="InterPro" id="IPR023213">
    <property type="entry name" value="CAT-like_dom_sf"/>
</dbReference>
<dbReference type="SUPFAM" id="SSF47336">
    <property type="entry name" value="ACP-like"/>
    <property type="match status" value="1"/>
</dbReference>
<proteinExistence type="predicted"/>
<gene>
    <name evidence="4" type="ORF">As57867_015335</name>
</gene>
<dbReference type="InterPro" id="IPR009081">
    <property type="entry name" value="PP-bd_ACP"/>
</dbReference>